<evidence type="ECO:0000256" key="1">
    <source>
        <dbReference type="SAM" id="Coils"/>
    </source>
</evidence>
<feature type="coiled-coil region" evidence="1">
    <location>
        <begin position="418"/>
        <end position="471"/>
    </location>
</feature>
<evidence type="ECO:0000259" key="3">
    <source>
        <dbReference type="Pfam" id="PF20874"/>
    </source>
</evidence>
<evidence type="ECO:0000259" key="2">
    <source>
        <dbReference type="Pfam" id="PF03432"/>
    </source>
</evidence>
<reference evidence="4" key="1">
    <citation type="submission" date="2022-10" db="EMBL/GenBank/DDBJ databases">
        <title>Genome assembly of Lactococcus garvieae isolates from cricket gut.</title>
        <authorList>
            <person name="Luecke A.R."/>
            <person name="Brown A.M.V."/>
            <person name="Wakeman C.A."/>
        </authorList>
    </citation>
    <scope>NUCLEOTIDE SEQUENCE</scope>
    <source>
        <strain evidence="4">Alexii-11_2</strain>
    </source>
</reference>
<dbReference type="Pfam" id="PF03432">
    <property type="entry name" value="Relaxase"/>
    <property type="match status" value="1"/>
</dbReference>
<name>A0AA46YSN0_9LACT</name>
<accession>A0AA46YSN0</accession>
<evidence type="ECO:0000313" key="4">
    <source>
        <dbReference type="EMBL" id="UYT09686.1"/>
    </source>
</evidence>
<dbReference type="EMBL" id="CP109635">
    <property type="protein sequence ID" value="UYT09686.1"/>
    <property type="molecule type" value="Genomic_DNA"/>
</dbReference>
<protein>
    <submittedName>
        <fullName evidence="4">Relaxase/mobilization nuclease domain-containing protein</fullName>
    </submittedName>
</protein>
<organism evidence="4 5">
    <name type="scientific">Lactococcus garvieae</name>
    <dbReference type="NCBI Taxonomy" id="1363"/>
    <lineage>
        <taxon>Bacteria</taxon>
        <taxon>Bacillati</taxon>
        <taxon>Bacillota</taxon>
        <taxon>Bacilli</taxon>
        <taxon>Lactobacillales</taxon>
        <taxon>Streptococcaceae</taxon>
        <taxon>Lactococcus</taxon>
    </lineage>
</organism>
<gene>
    <name evidence="4" type="ORF">OF801_06795</name>
</gene>
<feature type="domain" description="MobA/VirD2-like nuclease" evidence="2">
    <location>
        <begin position="21"/>
        <end position="156"/>
    </location>
</feature>
<dbReference type="RefSeq" id="WP_264307797.1">
    <property type="nucleotide sequence ID" value="NZ_CP109635.1"/>
</dbReference>
<dbReference type="Proteomes" id="UP001164042">
    <property type="component" value="Chromosome"/>
</dbReference>
<dbReference type="Pfam" id="PF20874">
    <property type="entry name" value="Relaxase_M"/>
    <property type="match status" value="1"/>
</dbReference>
<keyword evidence="1" id="KW-0175">Coiled coil</keyword>
<dbReference type="AlphaFoldDB" id="A0AA46YSN0"/>
<feature type="domain" description="Group II intron-interrupted relaxase LtrB central" evidence="3">
    <location>
        <begin position="289"/>
        <end position="369"/>
    </location>
</feature>
<dbReference type="InterPro" id="IPR048299">
    <property type="entry name" value="LtrB_central"/>
</dbReference>
<dbReference type="InterPro" id="IPR005094">
    <property type="entry name" value="Endonuclease_MobA/VirD2"/>
</dbReference>
<sequence length="496" mass="58304">MPTTKTGQIKSESHFHNAVKYILNPDKTNEQVLTSGYQIQNINNAEYEMNLLRRLARDARGNSSKSGTEVLAHHIKQNFSPDDKLSPEEIHEIGRQTVLELTGGNHEFIIATHVDRDHIHNHIIFNTTSSQDLKKYRWQKGTPELLRNISDKISDYHQAKVLPPLDRSSYSKYQKYLASDAVRPEIQKRMNFLLRHSMDKEDLIIKAQKLNLKIDFSGKYATYLLLDKEQKRAVRETSLDKKAAKKKEKSKYSWSKIEKRLEKNELVFSKDEIQEEYEKLNQWIDNNPDIKLEVEPWQIDKVSPTGLYIHLKVANHYGTVKIPNVKFDRLNNGNYEIHIKQNQKFFFLDERKSQDSKKVYGVTVIKQLSKDSQIEPQYRSRAMESVQYLANAWALLENHHVSSDEAFEHLGETFIQDMEKVDQALEKLDQKIIEYHEAIKFNQEDISLSKIQSLQLEREELQEAYDDILVQFNIYDDMKNLTNERKKQENIEVLKR</sequence>
<evidence type="ECO:0000313" key="5">
    <source>
        <dbReference type="Proteomes" id="UP001164042"/>
    </source>
</evidence>
<proteinExistence type="predicted"/>